<dbReference type="Pfam" id="PF02518">
    <property type="entry name" value="HATPase_c"/>
    <property type="match status" value="1"/>
</dbReference>
<dbReference type="EMBL" id="JBFQGM010000006">
    <property type="protein sequence ID" value="MFL9462381.1"/>
    <property type="molecule type" value="Genomic_DNA"/>
</dbReference>
<dbReference type="Gene3D" id="3.30.565.10">
    <property type="entry name" value="Histidine kinase-like ATPase, C-terminal domain"/>
    <property type="match status" value="1"/>
</dbReference>
<evidence type="ECO:0000256" key="3">
    <source>
        <dbReference type="ARBA" id="ARBA00022679"/>
    </source>
</evidence>
<reference evidence="9 10" key="1">
    <citation type="submission" date="2024-07" db="EMBL/GenBank/DDBJ databases">
        <authorList>
            <person name="Tripathy S."/>
        </authorList>
    </citation>
    <scope>NUCLEOTIDE SEQUENCE [LARGE SCALE GENOMIC DNA]</scope>
    <source>
        <strain evidence="9 10">VB-61278_2</strain>
    </source>
</reference>
<dbReference type="InterPro" id="IPR003594">
    <property type="entry name" value="HATPase_dom"/>
</dbReference>
<accession>A0ABW8WN14</accession>
<keyword evidence="3" id="KW-0808">Transferase</keyword>
<evidence type="ECO:0000256" key="4">
    <source>
        <dbReference type="ARBA" id="ARBA00022741"/>
    </source>
</evidence>
<dbReference type="InterPro" id="IPR005467">
    <property type="entry name" value="His_kinase_dom"/>
</dbReference>
<evidence type="ECO:0000256" key="5">
    <source>
        <dbReference type="ARBA" id="ARBA00022777"/>
    </source>
</evidence>
<evidence type="ECO:0000259" key="8">
    <source>
        <dbReference type="PROSITE" id="PS50109"/>
    </source>
</evidence>
<keyword evidence="5" id="KW-0418">Kinase</keyword>
<evidence type="ECO:0000256" key="2">
    <source>
        <dbReference type="ARBA" id="ARBA00012438"/>
    </source>
</evidence>
<dbReference type="PRINTS" id="PR00344">
    <property type="entry name" value="BCTRLSENSOR"/>
</dbReference>
<keyword evidence="4" id="KW-0547">Nucleotide-binding</keyword>
<comment type="caution">
    <text evidence="9">The sequence shown here is derived from an EMBL/GenBank/DDBJ whole genome shotgun (WGS) entry which is preliminary data.</text>
</comment>
<evidence type="ECO:0000256" key="7">
    <source>
        <dbReference type="ARBA" id="ARBA00023012"/>
    </source>
</evidence>
<keyword evidence="6 9" id="KW-0067">ATP-binding</keyword>
<dbReference type="SUPFAM" id="SSF55874">
    <property type="entry name" value="ATPase domain of HSP90 chaperone/DNA topoisomerase II/histidine kinase"/>
    <property type="match status" value="1"/>
</dbReference>
<protein>
    <recommendedName>
        <fullName evidence="2">histidine kinase</fullName>
        <ecNumber evidence="2">2.7.13.3</ecNumber>
    </recommendedName>
</protein>
<dbReference type="InterPro" id="IPR036890">
    <property type="entry name" value="HATPase_C_sf"/>
</dbReference>
<gene>
    <name evidence="9" type="ORF">AB0759_17350</name>
</gene>
<keyword evidence="7" id="KW-0902">Two-component regulatory system</keyword>
<evidence type="ECO:0000313" key="9">
    <source>
        <dbReference type="EMBL" id="MFL9462381.1"/>
    </source>
</evidence>
<evidence type="ECO:0000256" key="1">
    <source>
        <dbReference type="ARBA" id="ARBA00000085"/>
    </source>
</evidence>
<proteinExistence type="predicted"/>
<sequence length="89" mass="9964">MFSFAITDNGPGMLQQVKNRIFDPFFTTKPVGKETGMGMAISYQIITKKHGGIRECFSTIGQGTEFMIQLPIHRKSSRTLTDPLTKIQP</sequence>
<evidence type="ECO:0000313" key="10">
    <source>
        <dbReference type="Proteomes" id="UP001628874"/>
    </source>
</evidence>
<name>A0ABW8WN14_9CYAN</name>
<evidence type="ECO:0000256" key="6">
    <source>
        <dbReference type="ARBA" id="ARBA00022840"/>
    </source>
</evidence>
<dbReference type="PANTHER" id="PTHR43065">
    <property type="entry name" value="SENSOR HISTIDINE KINASE"/>
    <property type="match status" value="1"/>
</dbReference>
<dbReference type="PANTHER" id="PTHR43065:SF46">
    <property type="entry name" value="C4-DICARBOXYLATE TRANSPORT SENSOR PROTEIN DCTB"/>
    <property type="match status" value="1"/>
</dbReference>
<keyword evidence="10" id="KW-1185">Reference proteome</keyword>
<feature type="domain" description="Histidine kinase" evidence="8">
    <location>
        <begin position="1"/>
        <end position="74"/>
    </location>
</feature>
<comment type="catalytic activity">
    <reaction evidence="1">
        <text>ATP + protein L-histidine = ADP + protein N-phospho-L-histidine.</text>
        <dbReference type="EC" id="2.7.13.3"/>
    </reaction>
</comment>
<dbReference type="EC" id="2.7.13.3" evidence="2"/>
<organism evidence="9 10">
    <name type="scientific">Scytonema tolypothrichoides VB-61278_2</name>
    <dbReference type="NCBI Taxonomy" id="3232314"/>
    <lineage>
        <taxon>Bacteria</taxon>
        <taxon>Bacillati</taxon>
        <taxon>Cyanobacteriota</taxon>
        <taxon>Cyanophyceae</taxon>
        <taxon>Nostocales</taxon>
        <taxon>Scytonemataceae</taxon>
        <taxon>Scytonema</taxon>
    </lineage>
</organism>
<dbReference type="GO" id="GO:0005524">
    <property type="term" value="F:ATP binding"/>
    <property type="evidence" value="ECO:0007669"/>
    <property type="project" value="UniProtKB-KW"/>
</dbReference>
<dbReference type="PROSITE" id="PS50109">
    <property type="entry name" value="HIS_KIN"/>
    <property type="match status" value="1"/>
</dbReference>
<dbReference type="InterPro" id="IPR004358">
    <property type="entry name" value="Sig_transdc_His_kin-like_C"/>
</dbReference>
<dbReference type="Proteomes" id="UP001628874">
    <property type="component" value="Unassembled WGS sequence"/>
</dbReference>